<dbReference type="Gene3D" id="3.30.505.50">
    <property type="entry name" value="Sigma 54 modulation/S30EA ribosomal protein, C-terminal domain"/>
    <property type="match status" value="1"/>
</dbReference>
<feature type="domain" description="Sigma 54 modulation/S30EA ribosomal protein C-terminal" evidence="4">
    <location>
        <begin position="217"/>
        <end position="270"/>
    </location>
</feature>
<comment type="caution">
    <text evidence="5">The sequence shown here is derived from an EMBL/GenBank/DDBJ whole genome shotgun (WGS) entry which is preliminary data.</text>
</comment>
<dbReference type="SUPFAM" id="SSF69754">
    <property type="entry name" value="Ribosome binding protein Y (YfiA homologue)"/>
    <property type="match status" value="1"/>
</dbReference>
<evidence type="ECO:0000313" key="6">
    <source>
        <dbReference type="Proteomes" id="UP000825228"/>
    </source>
</evidence>
<keyword evidence="1 2" id="KW-0810">Translation regulation</keyword>
<sequence length="274" mass="29990">MTTSPTTAAHTTAAQANTHRVHAHPRETHGPGPEITRTSPPESPGSSDATGAAGSSVDWFDDAPPPAPGAAPTEAAADVVVKGRNVEIPDHFRIHVSQKLARVERFDPTIHLFDVELMHERNRRQAKSCQRVEITARGKGPVVRAEACADSFYGALDAAVAKLENRLRRTKDRRKVHYGEKRPVSVAEATAALQETVDAAPAEAFDSIDAEPTDGPGRIVRTKEHPAVPMTVDDALYEMELVGHDFFLFHDKESDRPSVVYRRHAFDYGLLRLS</sequence>
<dbReference type="InterPro" id="IPR050574">
    <property type="entry name" value="HPF/YfiA_ribosome-assoc"/>
</dbReference>
<dbReference type="PANTHER" id="PTHR33231">
    <property type="entry name" value="30S RIBOSOMAL PROTEIN"/>
    <property type="match status" value="1"/>
</dbReference>
<dbReference type="EMBL" id="JABUBU010000001">
    <property type="protein sequence ID" value="MBY6365911.1"/>
    <property type="molecule type" value="Genomic_DNA"/>
</dbReference>
<comment type="subunit">
    <text evidence="2">Interacts with 100S ribosomes.</text>
</comment>
<gene>
    <name evidence="5" type="primary">raiA</name>
    <name evidence="2" type="synonym">hpf</name>
    <name evidence="5" type="ORF">HQ603_03975</name>
</gene>
<accession>A0ABS7P0K0</accession>
<comment type="subcellular location">
    <subcellularLocation>
        <location evidence="2">Cytoplasm</location>
    </subcellularLocation>
</comment>
<dbReference type="PANTHER" id="PTHR33231:SF1">
    <property type="entry name" value="30S RIBOSOMAL PROTEIN"/>
    <property type="match status" value="1"/>
</dbReference>
<feature type="compositionally biased region" description="Low complexity" evidence="3">
    <location>
        <begin position="44"/>
        <end position="56"/>
    </location>
</feature>
<proteinExistence type="inferred from homology"/>
<evidence type="ECO:0000256" key="3">
    <source>
        <dbReference type="SAM" id="MobiDB-lite"/>
    </source>
</evidence>
<dbReference type="Proteomes" id="UP000825228">
    <property type="component" value="Unassembled WGS sequence"/>
</dbReference>
<dbReference type="InterPro" id="IPR032528">
    <property type="entry name" value="Ribosom_S30AE_C"/>
</dbReference>
<keyword evidence="6" id="KW-1185">Reference proteome</keyword>
<dbReference type="Gene3D" id="3.30.160.100">
    <property type="entry name" value="Ribosome hibernation promotion factor-like"/>
    <property type="match status" value="1"/>
</dbReference>
<feature type="region of interest" description="Disordered" evidence="3">
    <location>
        <begin position="204"/>
        <end position="223"/>
    </location>
</feature>
<dbReference type="CDD" id="cd00552">
    <property type="entry name" value="RaiA"/>
    <property type="match status" value="1"/>
</dbReference>
<dbReference type="NCBIfam" id="TIGR00741">
    <property type="entry name" value="yfiA"/>
    <property type="match status" value="1"/>
</dbReference>
<evidence type="ECO:0000313" key="5">
    <source>
        <dbReference type="EMBL" id="MBY6365911.1"/>
    </source>
</evidence>
<feature type="compositionally biased region" description="Low complexity" evidence="3">
    <location>
        <begin position="1"/>
        <end position="18"/>
    </location>
</feature>
<name>A0ABS7P0K0_9NOCA</name>
<dbReference type="InterPro" id="IPR036567">
    <property type="entry name" value="RHF-like"/>
</dbReference>
<evidence type="ECO:0000256" key="1">
    <source>
        <dbReference type="ARBA" id="ARBA00022845"/>
    </source>
</evidence>
<evidence type="ECO:0000256" key="2">
    <source>
        <dbReference type="HAMAP-Rule" id="MF_00839"/>
    </source>
</evidence>
<comment type="similarity">
    <text evidence="2">Belongs to the HPF/YfiA ribosome-associated protein family. Long HPF subfamily.</text>
</comment>
<feature type="region of interest" description="Disordered" evidence="3">
    <location>
        <begin position="1"/>
        <end position="76"/>
    </location>
</feature>
<dbReference type="HAMAP" id="MF_00839">
    <property type="entry name" value="HPF"/>
    <property type="match status" value="1"/>
</dbReference>
<keyword evidence="2" id="KW-0963">Cytoplasm</keyword>
<dbReference type="InterPro" id="IPR038416">
    <property type="entry name" value="Ribosom_S30AE_C_sf"/>
</dbReference>
<reference evidence="5 6" key="1">
    <citation type="submission" date="2020-06" db="EMBL/GenBank/DDBJ databases">
        <title>Taxonomy, biology and ecology of Rhodococcus bacteria occurring in California pistachio and other woody hosts as revealed by genome sequence analyses.</title>
        <authorList>
            <person name="Gai Y."/>
            <person name="Riely B."/>
        </authorList>
    </citation>
    <scope>NUCLEOTIDE SEQUENCE [LARGE SCALE GENOMIC DNA]</scope>
    <source>
        <strain evidence="5 6">BP-281</strain>
    </source>
</reference>
<comment type="function">
    <text evidence="2">Required for dimerization of active 70S ribosomes into 100S ribosomes in stationary phase; 100S ribosomes are translationally inactive and sometimes present during exponential growth.</text>
</comment>
<evidence type="ECO:0000259" key="4">
    <source>
        <dbReference type="Pfam" id="PF16321"/>
    </source>
</evidence>
<dbReference type="Pfam" id="PF02482">
    <property type="entry name" value="Ribosomal_S30AE"/>
    <property type="match status" value="1"/>
</dbReference>
<dbReference type="Pfam" id="PF16321">
    <property type="entry name" value="Ribosom_S30AE_C"/>
    <property type="match status" value="1"/>
</dbReference>
<protein>
    <recommendedName>
        <fullName evidence="2">Ribosome hibernation promoting factor</fullName>
        <shortName evidence="2">HPF</shortName>
    </recommendedName>
</protein>
<dbReference type="InterPro" id="IPR003489">
    <property type="entry name" value="RHF/RaiA"/>
</dbReference>
<organism evidence="5 6">
    <name type="scientific">Rhodococcoides corynebacterioides</name>
    <dbReference type="NCBI Taxonomy" id="53972"/>
    <lineage>
        <taxon>Bacteria</taxon>
        <taxon>Bacillati</taxon>
        <taxon>Actinomycetota</taxon>
        <taxon>Actinomycetes</taxon>
        <taxon>Mycobacteriales</taxon>
        <taxon>Nocardiaceae</taxon>
        <taxon>Rhodococcoides</taxon>
    </lineage>
</organism>
<dbReference type="InterPro" id="IPR034694">
    <property type="entry name" value="HPF_long/plastid"/>
</dbReference>